<dbReference type="Gene3D" id="3.10.180.10">
    <property type="entry name" value="2,3-Dihydroxybiphenyl 1,2-Dioxygenase, domain 1"/>
    <property type="match status" value="1"/>
</dbReference>
<accession>J0ZL57</accession>
<evidence type="ECO:0000259" key="1">
    <source>
        <dbReference type="PROSITE" id="PS51819"/>
    </source>
</evidence>
<dbReference type="InterPro" id="IPR037523">
    <property type="entry name" value="VOC_core"/>
</dbReference>
<keyword evidence="3" id="KW-1185">Reference proteome</keyword>
<name>J0ZL57_9HYPH</name>
<protein>
    <recommendedName>
        <fullName evidence="1">VOC domain-containing protein</fullName>
    </recommendedName>
</protein>
<sequence>MNHPVKGIDHCYLLVDDLEESAERYRRLGFQLSPLGRHSAHMGTANYTIIFYNDYIELLGIIEDTPLSTIQRQKLENLGQGLHAVAARIDDAEKAKKSLNAFGFNVDNVQKFSRPLQTANGHEETAHFETLDFNISEIPQGRLFMCAHKTPHLIWQNHLSRHQNGALALGGIFIVADHPEETAKRFGRLFQRQKIITNSDHTIMNESLILETGIDTASFYIMSINALKRRFPTLLQTEIAQEHYAGLSIHVDQLEKTKKALDERHVSWAQTPQGSIVVSPQNAAGAFIEFCV</sequence>
<dbReference type="eggNOG" id="COG0346">
    <property type="taxonomic scope" value="Bacteria"/>
</dbReference>
<dbReference type="HOGENOM" id="CLU_072991_0_0_5"/>
<gene>
    <name evidence="2" type="ORF">ME5_01689</name>
</gene>
<dbReference type="PATRIC" id="fig|1094558.3.peg.1814"/>
<dbReference type="PANTHER" id="PTHR40265">
    <property type="entry name" value="BLL2707 PROTEIN"/>
    <property type="match status" value="1"/>
</dbReference>
<dbReference type="Proteomes" id="UP000008952">
    <property type="component" value="Unassembled WGS sequence"/>
</dbReference>
<comment type="caution">
    <text evidence="2">The sequence shown here is derived from an EMBL/GenBank/DDBJ whole genome shotgun (WGS) entry which is preliminary data.</text>
</comment>
<dbReference type="InterPro" id="IPR029068">
    <property type="entry name" value="Glyas_Bleomycin-R_OHBP_Dase"/>
</dbReference>
<dbReference type="AlphaFoldDB" id="J0ZL57"/>
<organism evidence="2 3">
    <name type="scientific">Bartonella tamiae Th239</name>
    <dbReference type="NCBI Taxonomy" id="1094558"/>
    <lineage>
        <taxon>Bacteria</taxon>
        <taxon>Pseudomonadati</taxon>
        <taxon>Pseudomonadota</taxon>
        <taxon>Alphaproteobacteria</taxon>
        <taxon>Hyphomicrobiales</taxon>
        <taxon>Bartonellaceae</taxon>
        <taxon>Bartonella</taxon>
    </lineage>
</organism>
<dbReference type="EMBL" id="AIMB01000008">
    <property type="protein sequence ID" value="EJF89138.1"/>
    <property type="molecule type" value="Genomic_DNA"/>
</dbReference>
<feature type="domain" description="VOC" evidence="1">
    <location>
        <begin position="7"/>
        <end position="141"/>
    </location>
</feature>
<reference evidence="2 3" key="1">
    <citation type="submission" date="2012-03" db="EMBL/GenBank/DDBJ databases">
        <title>The Genome Sequence of Bartonella tamiae Th239.</title>
        <authorList>
            <consortium name="The Broad Institute Genome Sequencing Platform"/>
            <consortium name="The Broad Institute Genome Sequencing Center for Infectious Disease"/>
            <person name="Feldgarden M."/>
            <person name="Kirby J."/>
            <person name="Kosoy M."/>
            <person name="Birtles R."/>
            <person name="Probert W.S."/>
            <person name="Chiaraviglio L."/>
            <person name="Young S.K."/>
            <person name="Zeng Q."/>
            <person name="Gargeya S."/>
            <person name="Fitzgerald M."/>
            <person name="Haas B."/>
            <person name="Abouelleil A."/>
            <person name="Alvarado L."/>
            <person name="Arachchi H.M."/>
            <person name="Berlin A."/>
            <person name="Chapman S.B."/>
            <person name="Gearin G."/>
            <person name="Goldberg J."/>
            <person name="Griggs A."/>
            <person name="Gujja S."/>
            <person name="Hansen M."/>
            <person name="Heiman D."/>
            <person name="Howarth C."/>
            <person name="Larimer J."/>
            <person name="Lui A."/>
            <person name="MacDonald P.J.P."/>
            <person name="McCowen C."/>
            <person name="Montmayeur A."/>
            <person name="Murphy C."/>
            <person name="Neiman D."/>
            <person name="Pearson M."/>
            <person name="Priest M."/>
            <person name="Roberts A."/>
            <person name="Saif S."/>
            <person name="Shea T."/>
            <person name="Sisk P."/>
            <person name="Stolte C."/>
            <person name="Sykes S."/>
            <person name="Wortman J."/>
            <person name="Nusbaum C."/>
            <person name="Birren B."/>
        </authorList>
    </citation>
    <scope>NUCLEOTIDE SEQUENCE [LARGE SCALE GENOMIC DNA]</scope>
    <source>
        <strain evidence="2 3">Th239</strain>
    </source>
</reference>
<dbReference type="PROSITE" id="PS51819">
    <property type="entry name" value="VOC"/>
    <property type="match status" value="1"/>
</dbReference>
<proteinExistence type="predicted"/>
<evidence type="ECO:0000313" key="2">
    <source>
        <dbReference type="EMBL" id="EJF89138.1"/>
    </source>
</evidence>
<dbReference type="PANTHER" id="PTHR40265:SF1">
    <property type="entry name" value="GLYOXALASE-LIKE DOMAIN-CONTAINING PROTEIN"/>
    <property type="match status" value="1"/>
</dbReference>
<dbReference type="OrthoDB" id="9812467at2"/>
<dbReference type="STRING" id="1094558.ME5_01689"/>
<dbReference type="RefSeq" id="WP_008040260.1">
    <property type="nucleotide sequence ID" value="NZ_JH725147.1"/>
</dbReference>
<dbReference type="SUPFAM" id="SSF54593">
    <property type="entry name" value="Glyoxalase/Bleomycin resistance protein/Dihydroxybiphenyl dioxygenase"/>
    <property type="match status" value="1"/>
</dbReference>
<evidence type="ECO:0000313" key="3">
    <source>
        <dbReference type="Proteomes" id="UP000008952"/>
    </source>
</evidence>
<dbReference type="InterPro" id="IPR025870">
    <property type="entry name" value="Glyoxalase-like_dom"/>
</dbReference>
<dbReference type="Pfam" id="PF13468">
    <property type="entry name" value="Glyoxalase_3"/>
    <property type="match status" value="1"/>
</dbReference>